<accession>A0A917LT92</accession>
<dbReference type="Gene3D" id="3.40.1350.10">
    <property type="match status" value="1"/>
</dbReference>
<dbReference type="EMBL" id="BMIY01000004">
    <property type="protein sequence ID" value="GGG56087.1"/>
    <property type="molecule type" value="Genomic_DNA"/>
</dbReference>
<evidence type="ECO:0000313" key="3">
    <source>
        <dbReference type="EMBL" id="GGG56087.1"/>
    </source>
</evidence>
<keyword evidence="4" id="KW-1185">Reference proteome</keyword>
<feature type="domain" description="PD(D/E)XK endonuclease" evidence="2">
    <location>
        <begin position="29"/>
        <end position="79"/>
    </location>
</feature>
<comment type="caution">
    <text evidence="3">The sequence shown here is derived from an EMBL/GenBank/DDBJ whole genome shotgun (WGS) entry which is preliminary data.</text>
</comment>
<feature type="compositionally biased region" description="Basic and acidic residues" evidence="1">
    <location>
        <begin position="122"/>
        <end position="139"/>
    </location>
</feature>
<reference evidence="3" key="1">
    <citation type="journal article" date="2014" name="Int. J. Syst. Evol. Microbiol.">
        <title>Complete genome sequence of Corynebacterium casei LMG S-19264T (=DSM 44701T), isolated from a smear-ripened cheese.</title>
        <authorList>
            <consortium name="US DOE Joint Genome Institute (JGI-PGF)"/>
            <person name="Walter F."/>
            <person name="Albersmeier A."/>
            <person name="Kalinowski J."/>
            <person name="Ruckert C."/>
        </authorList>
    </citation>
    <scope>NUCLEOTIDE SEQUENCE</scope>
    <source>
        <strain evidence="3">CGMCC 1.15425</strain>
    </source>
</reference>
<dbReference type="InterPro" id="IPR011856">
    <property type="entry name" value="tRNA_endonuc-like_dom_sf"/>
</dbReference>
<dbReference type="InterPro" id="IPR021671">
    <property type="entry name" value="PD(D/E)XK_Endonuc"/>
</dbReference>
<organism evidence="3 4">
    <name type="scientific">Pseudohongiella nitratireducens</name>
    <dbReference type="NCBI Taxonomy" id="1768907"/>
    <lineage>
        <taxon>Bacteria</taxon>
        <taxon>Pseudomonadati</taxon>
        <taxon>Pseudomonadota</taxon>
        <taxon>Gammaproteobacteria</taxon>
        <taxon>Pseudomonadales</taxon>
        <taxon>Pseudohongiellaceae</taxon>
        <taxon>Pseudohongiella</taxon>
    </lineage>
</organism>
<dbReference type="RefSeq" id="WP_068811021.1">
    <property type="nucleotide sequence ID" value="NZ_BMIY01000004.1"/>
</dbReference>
<dbReference type="Proteomes" id="UP000627715">
    <property type="component" value="Unassembled WGS sequence"/>
</dbReference>
<gene>
    <name evidence="3" type="ORF">GCM10011403_11550</name>
</gene>
<proteinExistence type="predicted"/>
<evidence type="ECO:0000256" key="1">
    <source>
        <dbReference type="SAM" id="MobiDB-lite"/>
    </source>
</evidence>
<feature type="region of interest" description="Disordered" evidence="1">
    <location>
        <begin position="116"/>
        <end position="139"/>
    </location>
</feature>
<dbReference type="AlphaFoldDB" id="A0A917LT92"/>
<dbReference type="GO" id="GO:0003676">
    <property type="term" value="F:nucleic acid binding"/>
    <property type="evidence" value="ECO:0007669"/>
    <property type="project" value="InterPro"/>
</dbReference>
<evidence type="ECO:0000259" key="2">
    <source>
        <dbReference type="Pfam" id="PF11645"/>
    </source>
</evidence>
<dbReference type="OrthoDB" id="5917942at2"/>
<evidence type="ECO:0000313" key="4">
    <source>
        <dbReference type="Proteomes" id="UP000627715"/>
    </source>
</evidence>
<name>A0A917LT92_9GAMM</name>
<protein>
    <recommendedName>
        <fullName evidence="2">PD(D/E)XK endonuclease domain-containing protein</fullName>
    </recommendedName>
</protein>
<sequence length="139" mass="15677">MEEHSLNSSYREKLIEHLFIGELLKLSWIKKDYSVEVSKPEVDNSGYDLIIEANGFLRHVQLKTAFVGAETSRQNIHVSLAKKQSGCVVWIYFNQDTLELGPFLFFGGQPGDPLPDISSFETAKHTKGDSSGLKKERSM</sequence>
<reference evidence="3" key="2">
    <citation type="submission" date="2020-09" db="EMBL/GenBank/DDBJ databases">
        <authorList>
            <person name="Sun Q."/>
            <person name="Zhou Y."/>
        </authorList>
    </citation>
    <scope>NUCLEOTIDE SEQUENCE</scope>
    <source>
        <strain evidence="3">CGMCC 1.15425</strain>
    </source>
</reference>
<dbReference type="Pfam" id="PF11645">
    <property type="entry name" value="PDDEXK_5"/>
    <property type="match status" value="1"/>
</dbReference>